<sequence length="139" mass="15311">MHICQSTTAFAVHMEVQHYPAKHASANTPKSTTAKAGMKYRLLISRQTAPSHQPDSAPNIRASRTKDENTFSQTHLAYAHPRSTIMHHQTSTQPDLNDHLQAAHAHPLAARSNVIPFPRVANMRAICAHAPPQVETSGR</sequence>
<dbReference type="Proteomes" id="UP000663193">
    <property type="component" value="Chromosome 2"/>
</dbReference>
<evidence type="ECO:0000313" key="2">
    <source>
        <dbReference type="EMBL" id="QRC92815.1"/>
    </source>
</evidence>
<accession>A0A7U2ETI2</accession>
<protein>
    <submittedName>
        <fullName evidence="2">Uncharacterized protein</fullName>
    </submittedName>
</protein>
<name>A0A7U2ETI2_PHANO</name>
<dbReference type="EMBL" id="CP069024">
    <property type="protein sequence ID" value="QRC92815.1"/>
    <property type="molecule type" value="Genomic_DNA"/>
</dbReference>
<feature type="compositionally biased region" description="Polar residues" evidence="1">
    <location>
        <begin position="46"/>
        <end position="56"/>
    </location>
</feature>
<organism evidence="2 3">
    <name type="scientific">Phaeosphaeria nodorum (strain SN15 / ATCC MYA-4574 / FGSC 10173)</name>
    <name type="common">Glume blotch fungus</name>
    <name type="synonym">Parastagonospora nodorum</name>
    <dbReference type="NCBI Taxonomy" id="321614"/>
    <lineage>
        <taxon>Eukaryota</taxon>
        <taxon>Fungi</taxon>
        <taxon>Dikarya</taxon>
        <taxon>Ascomycota</taxon>
        <taxon>Pezizomycotina</taxon>
        <taxon>Dothideomycetes</taxon>
        <taxon>Pleosporomycetidae</taxon>
        <taxon>Pleosporales</taxon>
        <taxon>Pleosporineae</taxon>
        <taxon>Phaeosphaeriaceae</taxon>
        <taxon>Parastagonospora</taxon>
    </lineage>
</organism>
<dbReference type="AlphaFoldDB" id="A0A7U2ETI2"/>
<dbReference type="VEuPathDB" id="FungiDB:JI435_402980"/>
<proteinExistence type="predicted"/>
<evidence type="ECO:0000313" key="3">
    <source>
        <dbReference type="Proteomes" id="UP000663193"/>
    </source>
</evidence>
<keyword evidence="3" id="KW-1185">Reference proteome</keyword>
<reference evidence="3" key="1">
    <citation type="journal article" date="2021" name="BMC Genomics">
        <title>Chromosome-level genome assembly and manually-curated proteome of model necrotroph Parastagonospora nodorum Sn15 reveals a genome-wide trove of candidate effector homologs, and redundancy of virulence-related functions within an accessory chromosome.</title>
        <authorList>
            <person name="Bertazzoni S."/>
            <person name="Jones D.A.B."/>
            <person name="Phan H.T."/>
            <person name="Tan K.-C."/>
            <person name="Hane J.K."/>
        </authorList>
    </citation>
    <scope>NUCLEOTIDE SEQUENCE [LARGE SCALE GENOMIC DNA]</scope>
    <source>
        <strain evidence="3">SN15 / ATCC MYA-4574 / FGSC 10173)</strain>
    </source>
</reference>
<gene>
    <name evidence="2" type="ORF">JI435_402980</name>
</gene>
<evidence type="ECO:0000256" key="1">
    <source>
        <dbReference type="SAM" id="MobiDB-lite"/>
    </source>
</evidence>
<feature type="region of interest" description="Disordered" evidence="1">
    <location>
        <begin position="46"/>
        <end position="71"/>
    </location>
</feature>